<protein>
    <recommendedName>
        <fullName evidence="4">Oxidoreductase, short chain dehydrogenase/reductase family protein</fullName>
    </recommendedName>
</protein>
<reference evidence="2 3" key="1">
    <citation type="submission" date="2022-04" db="EMBL/GenBank/DDBJ databases">
        <title>Chromosome-level reference genomes for two strains of Caenorhabditis briggsae: an improved platform for comparative genomics.</title>
        <authorList>
            <person name="Stevens L."/>
            <person name="Andersen E."/>
        </authorList>
    </citation>
    <scope>NUCLEOTIDE SEQUENCE [LARGE SCALE GENOMIC DNA]</scope>
    <source>
        <strain evidence="2">VX34</strain>
        <tissue evidence="2">Whole-organism</tissue>
    </source>
</reference>
<dbReference type="PRINTS" id="PR00081">
    <property type="entry name" value="GDHRDH"/>
</dbReference>
<dbReference type="InterPro" id="IPR020904">
    <property type="entry name" value="Sc_DH/Rdtase_CS"/>
</dbReference>
<evidence type="ECO:0000313" key="2">
    <source>
        <dbReference type="EMBL" id="UMM33402.1"/>
    </source>
</evidence>
<gene>
    <name evidence="2" type="ORF">L5515_006899</name>
</gene>
<evidence type="ECO:0000256" key="1">
    <source>
        <dbReference type="ARBA" id="ARBA00023002"/>
    </source>
</evidence>
<proteinExistence type="predicted"/>
<dbReference type="Pfam" id="PF13561">
    <property type="entry name" value="adh_short_C2"/>
    <property type="match status" value="1"/>
</dbReference>
<name>A0AAE9JLG5_CAEBR</name>
<dbReference type="PROSITE" id="PS00061">
    <property type="entry name" value="ADH_SHORT"/>
    <property type="match status" value="1"/>
</dbReference>
<dbReference type="PANTHER" id="PTHR44115">
    <property type="entry name" value="PROTEIN CBG09704"/>
    <property type="match status" value="1"/>
</dbReference>
<dbReference type="AlphaFoldDB" id="A0AAE9JLG5"/>
<dbReference type="InterPro" id="IPR036291">
    <property type="entry name" value="NAD(P)-bd_dom_sf"/>
</dbReference>
<evidence type="ECO:0008006" key="4">
    <source>
        <dbReference type="Google" id="ProtNLM"/>
    </source>
</evidence>
<accession>A0AAE9JLG5</accession>
<dbReference type="InterPro" id="IPR002347">
    <property type="entry name" value="SDR_fam"/>
</dbReference>
<keyword evidence="3" id="KW-1185">Reference proteome</keyword>
<dbReference type="GO" id="GO:0016491">
    <property type="term" value="F:oxidoreductase activity"/>
    <property type="evidence" value="ECO:0007669"/>
    <property type="project" value="UniProtKB-KW"/>
</dbReference>
<dbReference type="Proteomes" id="UP000829354">
    <property type="component" value="Chromosome V"/>
</dbReference>
<organism evidence="2 3">
    <name type="scientific">Caenorhabditis briggsae</name>
    <dbReference type="NCBI Taxonomy" id="6238"/>
    <lineage>
        <taxon>Eukaryota</taxon>
        <taxon>Metazoa</taxon>
        <taxon>Ecdysozoa</taxon>
        <taxon>Nematoda</taxon>
        <taxon>Chromadorea</taxon>
        <taxon>Rhabditida</taxon>
        <taxon>Rhabditina</taxon>
        <taxon>Rhabditomorpha</taxon>
        <taxon>Rhabditoidea</taxon>
        <taxon>Rhabditidae</taxon>
        <taxon>Peloderinae</taxon>
        <taxon>Caenorhabditis</taxon>
    </lineage>
</organism>
<dbReference type="Gene3D" id="3.40.50.720">
    <property type="entry name" value="NAD(P)-binding Rossmann-like Domain"/>
    <property type="match status" value="1"/>
</dbReference>
<dbReference type="SUPFAM" id="SSF51735">
    <property type="entry name" value="NAD(P)-binding Rossmann-fold domains"/>
    <property type="match status" value="1"/>
</dbReference>
<dbReference type="FunFam" id="3.40.50.720:FF:000084">
    <property type="entry name" value="Short-chain dehydrogenase reductase"/>
    <property type="match status" value="1"/>
</dbReference>
<keyword evidence="1" id="KW-0560">Oxidoreductase</keyword>
<sequence length="296" mass="31608">MEDTNRDFSSSQNPFQTMPRFSGKTVIITGSSNGIGRSAALLFAQDGANVTITGRNAERLEETRKLILKSGVSESHLNSVVADVTTSGGQDLLVKSTLDKFGKIHILVNNAGAGIPDATGATGTDQSIDVYHKTLQLNLQAVIEMTKKVKPHLMETKGEIINISSVAGQPRAQPDFMYYAIAKAALDQYTRSTAIDLIQYGIRVNSVSPGLVATGFVNAMGMPDAATQKLCDFMSSHKECIPALVAGQPEDIANIILFLADRKLSSYIIGQSIIADGGSTLVMGMQAHSFLDILKS</sequence>
<evidence type="ECO:0000313" key="3">
    <source>
        <dbReference type="Proteomes" id="UP000829354"/>
    </source>
</evidence>
<dbReference type="PANTHER" id="PTHR44115:SF9">
    <property type="entry name" value="DEHYDROGENASES, SHORT CHAIN"/>
    <property type="match status" value="1"/>
</dbReference>
<dbReference type="EMBL" id="CP092624">
    <property type="protein sequence ID" value="UMM33402.1"/>
    <property type="molecule type" value="Genomic_DNA"/>
</dbReference>
<dbReference type="PRINTS" id="PR00080">
    <property type="entry name" value="SDRFAMILY"/>
</dbReference>